<name>A0ABT4D9Y9_9CLOT</name>
<evidence type="ECO:0000313" key="1">
    <source>
        <dbReference type="EMBL" id="MCY6957976.1"/>
    </source>
</evidence>
<proteinExistence type="predicted"/>
<dbReference type="EMBL" id="JAPQFJ010000003">
    <property type="protein sequence ID" value="MCY6957976.1"/>
    <property type="molecule type" value="Genomic_DNA"/>
</dbReference>
<dbReference type="RefSeq" id="WP_268060374.1">
    <property type="nucleotide sequence ID" value="NZ_JAPQFJ010000003.1"/>
</dbReference>
<accession>A0ABT4D9Y9</accession>
<protein>
    <submittedName>
        <fullName evidence="1">Uncharacterized protein</fullName>
    </submittedName>
</protein>
<organism evidence="1 2">
    <name type="scientific">Clostridium brassicae</name>
    <dbReference type="NCBI Taxonomy" id="2999072"/>
    <lineage>
        <taxon>Bacteria</taxon>
        <taxon>Bacillati</taxon>
        <taxon>Bacillota</taxon>
        <taxon>Clostridia</taxon>
        <taxon>Eubacteriales</taxon>
        <taxon>Clostridiaceae</taxon>
        <taxon>Clostridium</taxon>
    </lineage>
</organism>
<reference evidence="1" key="1">
    <citation type="submission" date="2022-12" db="EMBL/GenBank/DDBJ databases">
        <title>Clostridium sp. nov., isolated from industrial wastewater.</title>
        <authorList>
            <person name="Jiayan W."/>
        </authorList>
    </citation>
    <scope>NUCLEOTIDE SEQUENCE</scope>
    <source>
        <strain evidence="1">ZC22-4</strain>
    </source>
</reference>
<dbReference type="Proteomes" id="UP001144612">
    <property type="component" value="Unassembled WGS sequence"/>
</dbReference>
<sequence length="55" mass="6170">MVITIACIGIWFSVSVLAYTFNQSCNSKGKLKVMSVRSNLKKYKKLNDADNKSIL</sequence>
<keyword evidence="2" id="KW-1185">Reference proteome</keyword>
<comment type="caution">
    <text evidence="1">The sequence shown here is derived from an EMBL/GenBank/DDBJ whole genome shotgun (WGS) entry which is preliminary data.</text>
</comment>
<evidence type="ECO:0000313" key="2">
    <source>
        <dbReference type="Proteomes" id="UP001144612"/>
    </source>
</evidence>
<gene>
    <name evidence="1" type="ORF">OW729_05075</name>
</gene>